<sequence>MTSALLIERYRDSATMTSGCMLEEAMSSRDDVSNQQLSKSYQQFMYRAVNRFSSGVFRMILNHTRSVSGALVFLSVQEQEMFRGRKGGDANVQNLLDKTVETCSGGSDCVGWPRRRRWPESEPVWGEESYDLIIKGIETRKIDIAPATAAPHHPRRAHEHVRCLCAGRAWRATAGPVQRMVADRVSPPVVRCRAASRLDLGHWPGDDPAALRNRCAMAVRRFAHVCATMLHGGRPDVAPLEACWPTMGVAVHRCWSTLDARWPRDGRATLRAAVRCAWRGVVRCRRDFSCGAAPVGRRSGDVVTADFF</sequence>
<evidence type="ECO:0000313" key="2">
    <source>
        <dbReference type="Proteomes" id="UP000250235"/>
    </source>
</evidence>
<proteinExistence type="predicted"/>
<dbReference type="AlphaFoldDB" id="A0A2Z7A5W6"/>
<dbReference type="Proteomes" id="UP000250235">
    <property type="component" value="Unassembled WGS sequence"/>
</dbReference>
<name>A0A2Z7A5W6_9LAMI</name>
<keyword evidence="2" id="KW-1185">Reference proteome</keyword>
<accession>A0A2Z7A5W6</accession>
<dbReference type="EMBL" id="KV018499">
    <property type="protein sequence ID" value="KZV16944.1"/>
    <property type="molecule type" value="Genomic_DNA"/>
</dbReference>
<protein>
    <submittedName>
        <fullName evidence="1">Uncharacterized protein</fullName>
    </submittedName>
</protein>
<evidence type="ECO:0000313" key="1">
    <source>
        <dbReference type="EMBL" id="KZV16944.1"/>
    </source>
</evidence>
<organism evidence="1 2">
    <name type="scientific">Dorcoceras hygrometricum</name>
    <dbReference type="NCBI Taxonomy" id="472368"/>
    <lineage>
        <taxon>Eukaryota</taxon>
        <taxon>Viridiplantae</taxon>
        <taxon>Streptophyta</taxon>
        <taxon>Embryophyta</taxon>
        <taxon>Tracheophyta</taxon>
        <taxon>Spermatophyta</taxon>
        <taxon>Magnoliopsida</taxon>
        <taxon>eudicotyledons</taxon>
        <taxon>Gunneridae</taxon>
        <taxon>Pentapetalae</taxon>
        <taxon>asterids</taxon>
        <taxon>lamiids</taxon>
        <taxon>Lamiales</taxon>
        <taxon>Gesneriaceae</taxon>
        <taxon>Didymocarpoideae</taxon>
        <taxon>Trichosporeae</taxon>
        <taxon>Loxocarpinae</taxon>
        <taxon>Dorcoceras</taxon>
    </lineage>
</organism>
<reference evidence="1 2" key="1">
    <citation type="journal article" date="2015" name="Proc. Natl. Acad. Sci. U.S.A.">
        <title>The resurrection genome of Boea hygrometrica: A blueprint for survival of dehydration.</title>
        <authorList>
            <person name="Xiao L."/>
            <person name="Yang G."/>
            <person name="Zhang L."/>
            <person name="Yang X."/>
            <person name="Zhao S."/>
            <person name="Ji Z."/>
            <person name="Zhou Q."/>
            <person name="Hu M."/>
            <person name="Wang Y."/>
            <person name="Chen M."/>
            <person name="Xu Y."/>
            <person name="Jin H."/>
            <person name="Xiao X."/>
            <person name="Hu G."/>
            <person name="Bao F."/>
            <person name="Hu Y."/>
            <person name="Wan P."/>
            <person name="Li L."/>
            <person name="Deng X."/>
            <person name="Kuang T."/>
            <person name="Xiang C."/>
            <person name="Zhu J.K."/>
            <person name="Oliver M.J."/>
            <person name="He Y."/>
        </authorList>
    </citation>
    <scope>NUCLEOTIDE SEQUENCE [LARGE SCALE GENOMIC DNA]</scope>
    <source>
        <strain evidence="2">cv. XS01</strain>
    </source>
</reference>
<gene>
    <name evidence="1" type="ORF">F511_18865</name>
</gene>